<name>A0ABS8XN92_9BURK</name>
<protein>
    <submittedName>
        <fullName evidence="2">Uncharacterized protein</fullName>
    </submittedName>
</protein>
<dbReference type="RefSeq" id="WP_233371150.1">
    <property type="nucleotide sequence ID" value="NZ_JAJTWU010000002.1"/>
</dbReference>
<evidence type="ECO:0000313" key="2">
    <source>
        <dbReference type="EMBL" id="MCE4554244.1"/>
    </source>
</evidence>
<dbReference type="EMBL" id="JAJTWU010000002">
    <property type="protein sequence ID" value="MCE4554244.1"/>
    <property type="molecule type" value="Genomic_DNA"/>
</dbReference>
<gene>
    <name evidence="2" type="ORF">LXT13_07250</name>
</gene>
<feature type="compositionally biased region" description="Basic and acidic residues" evidence="1">
    <location>
        <begin position="98"/>
        <end position="115"/>
    </location>
</feature>
<evidence type="ECO:0000256" key="1">
    <source>
        <dbReference type="SAM" id="MobiDB-lite"/>
    </source>
</evidence>
<sequence>MIVEKLGNQPTFQEADMPSQRKRRSTIAKQRITQRSKPFDQELLSWDEMRPVGREFGSPDFERLMAEDARAGVGVFDPALKLLFPKTRRAGVLATGDNDTKSPPRQDRQKNAHGD</sequence>
<organism evidence="2 3">
    <name type="scientific">Pelomonas cellulosilytica</name>
    <dbReference type="NCBI Taxonomy" id="2906762"/>
    <lineage>
        <taxon>Bacteria</taxon>
        <taxon>Pseudomonadati</taxon>
        <taxon>Pseudomonadota</taxon>
        <taxon>Betaproteobacteria</taxon>
        <taxon>Burkholderiales</taxon>
        <taxon>Sphaerotilaceae</taxon>
        <taxon>Roseateles</taxon>
    </lineage>
</organism>
<comment type="caution">
    <text evidence="2">The sequence shown here is derived from an EMBL/GenBank/DDBJ whole genome shotgun (WGS) entry which is preliminary data.</text>
</comment>
<feature type="region of interest" description="Disordered" evidence="1">
    <location>
        <begin position="1"/>
        <end position="37"/>
    </location>
</feature>
<keyword evidence="3" id="KW-1185">Reference proteome</keyword>
<feature type="region of interest" description="Disordered" evidence="1">
    <location>
        <begin position="87"/>
        <end position="115"/>
    </location>
</feature>
<proteinExistence type="predicted"/>
<feature type="compositionally biased region" description="Polar residues" evidence="1">
    <location>
        <begin position="27"/>
        <end position="36"/>
    </location>
</feature>
<reference evidence="2 3" key="1">
    <citation type="submission" date="2021-12" db="EMBL/GenBank/DDBJ databases">
        <title>Genome seq of P8.</title>
        <authorList>
            <person name="Seo T."/>
        </authorList>
    </citation>
    <scope>NUCLEOTIDE SEQUENCE [LARGE SCALE GENOMIC DNA]</scope>
    <source>
        <strain evidence="2 3">P8</strain>
    </source>
</reference>
<dbReference type="Proteomes" id="UP001200741">
    <property type="component" value="Unassembled WGS sequence"/>
</dbReference>
<accession>A0ABS8XN92</accession>
<evidence type="ECO:0000313" key="3">
    <source>
        <dbReference type="Proteomes" id="UP001200741"/>
    </source>
</evidence>